<gene>
    <name evidence="1" type="ORF">B0J11DRAFT_519234</name>
</gene>
<keyword evidence="2" id="KW-1185">Reference proteome</keyword>
<organism evidence="1 2">
    <name type="scientific">Dendryphion nanum</name>
    <dbReference type="NCBI Taxonomy" id="256645"/>
    <lineage>
        <taxon>Eukaryota</taxon>
        <taxon>Fungi</taxon>
        <taxon>Dikarya</taxon>
        <taxon>Ascomycota</taxon>
        <taxon>Pezizomycotina</taxon>
        <taxon>Dothideomycetes</taxon>
        <taxon>Pleosporomycetidae</taxon>
        <taxon>Pleosporales</taxon>
        <taxon>Torulaceae</taxon>
        <taxon>Dendryphion</taxon>
    </lineage>
</organism>
<comment type="caution">
    <text evidence="1">The sequence shown here is derived from an EMBL/GenBank/DDBJ whole genome shotgun (WGS) entry which is preliminary data.</text>
</comment>
<sequence length="193" mass="21135">MPPMLAADVHDSLALAPRIDESYSGSPDPCSLADSPAVNASIQLANWLECQINGFFPYPANGPWDTIYHRTFHPSLHATFNSTHYNYTNFLSLYTSFNATLGQTFAPFRHGFLSSLAVPNANGDRGGFVYVIGWEGGWHVASKRELWFSDAVFAVVRDVGAGERRIVEFRESSNIPNSATLPEGNEGGCGFVE</sequence>
<dbReference type="OrthoDB" id="3927857at2759"/>
<name>A0A9P9EE34_9PLEO</name>
<evidence type="ECO:0000313" key="1">
    <source>
        <dbReference type="EMBL" id="KAH7135788.1"/>
    </source>
</evidence>
<protein>
    <submittedName>
        <fullName evidence="1">Uncharacterized protein</fullName>
    </submittedName>
</protein>
<proteinExistence type="predicted"/>
<accession>A0A9P9EE34</accession>
<dbReference type="Proteomes" id="UP000700596">
    <property type="component" value="Unassembled WGS sequence"/>
</dbReference>
<dbReference type="AlphaFoldDB" id="A0A9P9EE34"/>
<reference evidence="1" key="1">
    <citation type="journal article" date="2021" name="Nat. Commun.">
        <title>Genetic determinants of endophytism in the Arabidopsis root mycobiome.</title>
        <authorList>
            <person name="Mesny F."/>
            <person name="Miyauchi S."/>
            <person name="Thiergart T."/>
            <person name="Pickel B."/>
            <person name="Atanasova L."/>
            <person name="Karlsson M."/>
            <person name="Huettel B."/>
            <person name="Barry K.W."/>
            <person name="Haridas S."/>
            <person name="Chen C."/>
            <person name="Bauer D."/>
            <person name="Andreopoulos W."/>
            <person name="Pangilinan J."/>
            <person name="LaButti K."/>
            <person name="Riley R."/>
            <person name="Lipzen A."/>
            <person name="Clum A."/>
            <person name="Drula E."/>
            <person name="Henrissat B."/>
            <person name="Kohler A."/>
            <person name="Grigoriev I.V."/>
            <person name="Martin F.M."/>
            <person name="Hacquard S."/>
        </authorList>
    </citation>
    <scope>NUCLEOTIDE SEQUENCE</scope>
    <source>
        <strain evidence="1">MPI-CAGE-CH-0243</strain>
    </source>
</reference>
<dbReference type="EMBL" id="JAGMWT010000002">
    <property type="protein sequence ID" value="KAH7135788.1"/>
    <property type="molecule type" value="Genomic_DNA"/>
</dbReference>
<evidence type="ECO:0000313" key="2">
    <source>
        <dbReference type="Proteomes" id="UP000700596"/>
    </source>
</evidence>